<reference evidence="1 2" key="1">
    <citation type="journal article" date="2020" name="Mol. Biol. Evol.">
        <title>Distinct Expression and Methylation Patterns for Genes with Different Fates following a Single Whole-Genome Duplication in Flowering Plants.</title>
        <authorList>
            <person name="Shi T."/>
            <person name="Rahmani R.S."/>
            <person name="Gugger P.F."/>
            <person name="Wang M."/>
            <person name="Li H."/>
            <person name="Zhang Y."/>
            <person name="Li Z."/>
            <person name="Wang Q."/>
            <person name="Van de Peer Y."/>
            <person name="Marchal K."/>
            <person name="Chen J."/>
        </authorList>
    </citation>
    <scope>NUCLEOTIDE SEQUENCE [LARGE SCALE GENOMIC DNA]</scope>
    <source>
        <tissue evidence="1">Leaf</tissue>
    </source>
</reference>
<protein>
    <submittedName>
        <fullName evidence="1">Uncharacterized protein</fullName>
    </submittedName>
</protein>
<accession>A0A822XFJ6</accession>
<comment type="caution">
    <text evidence="1">The sequence shown here is derived from an EMBL/GenBank/DDBJ whole genome shotgun (WGS) entry which is preliminary data.</text>
</comment>
<dbReference type="AlphaFoldDB" id="A0A822XFJ6"/>
<keyword evidence="2" id="KW-1185">Reference proteome</keyword>
<evidence type="ECO:0000313" key="2">
    <source>
        <dbReference type="Proteomes" id="UP000607653"/>
    </source>
</evidence>
<dbReference type="Proteomes" id="UP000607653">
    <property type="component" value="Unassembled WGS sequence"/>
</dbReference>
<evidence type="ECO:0000313" key="1">
    <source>
        <dbReference type="EMBL" id="DAD20254.1"/>
    </source>
</evidence>
<gene>
    <name evidence="1" type="ORF">HUJ06_021717</name>
</gene>
<dbReference type="EMBL" id="DUZY01000001">
    <property type="protein sequence ID" value="DAD20254.1"/>
    <property type="molecule type" value="Genomic_DNA"/>
</dbReference>
<name>A0A822XFJ6_NELNU</name>
<proteinExistence type="predicted"/>
<sequence length="50" mass="6030">MAIVVKEDLQLFDGFSKRGDYKHWRVVVRRRGGGVLFRGFWNDFSRWKGR</sequence>
<organism evidence="1 2">
    <name type="scientific">Nelumbo nucifera</name>
    <name type="common">Sacred lotus</name>
    <dbReference type="NCBI Taxonomy" id="4432"/>
    <lineage>
        <taxon>Eukaryota</taxon>
        <taxon>Viridiplantae</taxon>
        <taxon>Streptophyta</taxon>
        <taxon>Embryophyta</taxon>
        <taxon>Tracheophyta</taxon>
        <taxon>Spermatophyta</taxon>
        <taxon>Magnoliopsida</taxon>
        <taxon>Proteales</taxon>
        <taxon>Nelumbonaceae</taxon>
        <taxon>Nelumbo</taxon>
    </lineage>
</organism>